<keyword evidence="3" id="KW-1185">Reference proteome</keyword>
<dbReference type="Proteomes" id="UP000789759">
    <property type="component" value="Unassembled WGS sequence"/>
</dbReference>
<gene>
    <name evidence="2" type="ORF">CPELLU_LOCUS4812</name>
</gene>
<reference evidence="2" key="1">
    <citation type="submission" date="2021-06" db="EMBL/GenBank/DDBJ databases">
        <authorList>
            <person name="Kallberg Y."/>
            <person name="Tangrot J."/>
            <person name="Rosling A."/>
        </authorList>
    </citation>
    <scope>NUCLEOTIDE SEQUENCE</scope>
    <source>
        <strain evidence="2">FL966</strain>
    </source>
</reference>
<keyword evidence="1" id="KW-1133">Transmembrane helix</keyword>
<evidence type="ECO:0000256" key="1">
    <source>
        <dbReference type="SAM" id="Phobius"/>
    </source>
</evidence>
<feature type="transmembrane region" description="Helical" evidence="1">
    <location>
        <begin position="56"/>
        <end position="78"/>
    </location>
</feature>
<sequence length="222" mass="25552">MQNGLSYLIKLLKPTIGAKKEGLQLLQKPGEKVNSYAAKFKRLLHKVEFSKKLSPAYVICMFLGSLSGKMATFITMMAPKMLNNAIMYTQKVEAVLESVNENLLLETNKFQKAQVTINFDKQKLVIRYLERRFEVPIMHTDKKKQKEYINKDMRSDSILVDKVSESKLERRIDNENVKEESLAVCLAVIKEVTTEKKVPVDEKLLIKDQLVRIMNSVNIEVQ</sequence>
<organism evidence="2 3">
    <name type="scientific">Cetraspora pellucida</name>
    <dbReference type="NCBI Taxonomy" id="1433469"/>
    <lineage>
        <taxon>Eukaryota</taxon>
        <taxon>Fungi</taxon>
        <taxon>Fungi incertae sedis</taxon>
        <taxon>Mucoromycota</taxon>
        <taxon>Glomeromycotina</taxon>
        <taxon>Glomeromycetes</taxon>
        <taxon>Diversisporales</taxon>
        <taxon>Gigasporaceae</taxon>
        <taxon>Cetraspora</taxon>
    </lineage>
</organism>
<comment type="caution">
    <text evidence="2">The sequence shown here is derived from an EMBL/GenBank/DDBJ whole genome shotgun (WGS) entry which is preliminary data.</text>
</comment>
<name>A0A9N9B5P2_9GLOM</name>
<dbReference type="EMBL" id="CAJVQA010002597">
    <property type="protein sequence ID" value="CAG8552342.1"/>
    <property type="molecule type" value="Genomic_DNA"/>
</dbReference>
<protein>
    <submittedName>
        <fullName evidence="2">8757_t:CDS:1</fullName>
    </submittedName>
</protein>
<accession>A0A9N9B5P2</accession>
<evidence type="ECO:0000313" key="2">
    <source>
        <dbReference type="EMBL" id="CAG8552342.1"/>
    </source>
</evidence>
<evidence type="ECO:0000313" key="3">
    <source>
        <dbReference type="Proteomes" id="UP000789759"/>
    </source>
</evidence>
<keyword evidence="1" id="KW-0812">Transmembrane</keyword>
<keyword evidence="1" id="KW-0472">Membrane</keyword>
<dbReference type="AlphaFoldDB" id="A0A9N9B5P2"/>
<proteinExistence type="predicted"/>